<dbReference type="HOGENOM" id="CLU_157261_0_0_6"/>
<gene>
    <name evidence="2" type="ordered locus">Mar181_0383</name>
</gene>
<evidence type="ECO:0000313" key="3">
    <source>
        <dbReference type="Proteomes" id="UP000009230"/>
    </source>
</evidence>
<organism evidence="2 3">
    <name type="scientific">Marinomonas posidonica (strain CECT 7376 / NCIMB 14433 / IVIA-Po-181)</name>
    <dbReference type="NCBI Taxonomy" id="491952"/>
    <lineage>
        <taxon>Bacteria</taxon>
        <taxon>Pseudomonadati</taxon>
        <taxon>Pseudomonadota</taxon>
        <taxon>Gammaproteobacteria</taxon>
        <taxon>Oceanospirillales</taxon>
        <taxon>Oceanospirillaceae</taxon>
        <taxon>Marinomonas</taxon>
    </lineage>
</organism>
<protein>
    <submittedName>
        <fullName evidence="2">Extradiol ring-cleavage dioxygenase LigAB LigA subunit</fullName>
    </submittedName>
</protein>
<dbReference type="InterPro" id="IPR036622">
    <property type="entry name" value="LigA_sf"/>
</dbReference>
<dbReference type="CDD" id="cd07925">
    <property type="entry name" value="LigA_like_1"/>
    <property type="match status" value="1"/>
</dbReference>
<dbReference type="GO" id="GO:0051213">
    <property type="term" value="F:dioxygenase activity"/>
    <property type="evidence" value="ECO:0007669"/>
    <property type="project" value="UniProtKB-KW"/>
</dbReference>
<dbReference type="EMBL" id="CP002771">
    <property type="protein sequence ID" value="AEF53448.1"/>
    <property type="molecule type" value="Genomic_DNA"/>
</dbReference>
<dbReference type="Gene3D" id="1.10.700.10">
    <property type="entry name" value="Dioxygenase LigAB, LigA subunit"/>
    <property type="match status" value="1"/>
</dbReference>
<dbReference type="eggNOG" id="COG3384">
    <property type="taxonomic scope" value="Bacteria"/>
</dbReference>
<keyword evidence="3" id="KW-1185">Reference proteome</keyword>
<evidence type="ECO:0000259" key="1">
    <source>
        <dbReference type="Pfam" id="PF07746"/>
    </source>
</evidence>
<dbReference type="STRING" id="491952.Mar181_0383"/>
<dbReference type="SUPFAM" id="SSF48076">
    <property type="entry name" value="LigA subunit of an aromatic-ring-opening dioxygenase LigAB"/>
    <property type="match status" value="1"/>
</dbReference>
<dbReference type="InterPro" id="IPR011986">
    <property type="entry name" value="Xdiol_dOase_LigA"/>
</dbReference>
<keyword evidence="2" id="KW-0560">Oxidoreductase</keyword>
<dbReference type="NCBIfam" id="NF009918">
    <property type="entry name" value="PRK13378.1"/>
    <property type="match status" value="1"/>
</dbReference>
<feature type="domain" description="Extradiol ring-cleavage dioxygenase LigAB LigA subunit" evidence="1">
    <location>
        <begin position="28"/>
        <end position="113"/>
    </location>
</feature>
<dbReference type="AlphaFoldDB" id="F6CYC1"/>
<dbReference type="Pfam" id="PF07746">
    <property type="entry name" value="LigA"/>
    <property type="match status" value="1"/>
</dbReference>
<dbReference type="RefSeq" id="WP_013794925.1">
    <property type="nucleotide sequence ID" value="NC_015559.1"/>
</dbReference>
<name>F6CYC1_MARPP</name>
<evidence type="ECO:0000313" key="2">
    <source>
        <dbReference type="EMBL" id="AEF53448.1"/>
    </source>
</evidence>
<proteinExistence type="predicted"/>
<sequence>MMTANDPTQPVPGTYLFDGKMAKKGYGLNKMCYSFNEQSARDEFNKDPDAYCAKFGLTEAQIKAIHERDIIGLLQQGGSIYYVAKFAGLLKLNMQDIGAIQTGMSLDEFKAMLVKRGSGEE</sequence>
<dbReference type="KEGG" id="mpc:Mar181_0383"/>
<accession>F6CYC1</accession>
<dbReference type="Proteomes" id="UP000009230">
    <property type="component" value="Chromosome"/>
</dbReference>
<keyword evidence="2" id="KW-0223">Dioxygenase</keyword>
<reference evidence="2 3" key="1">
    <citation type="journal article" date="2012" name="Stand. Genomic Sci.">
        <title>Complete genome sequence of Marinomonas posidonica type strain (IVIA-Po-181(T)).</title>
        <authorList>
            <person name="Lucas-Elio P."/>
            <person name="Goodwin L."/>
            <person name="Woyke T."/>
            <person name="Pitluck S."/>
            <person name="Nolan M."/>
            <person name="Kyrpides N.C."/>
            <person name="Detter J.C."/>
            <person name="Copeland A."/>
            <person name="Lu M."/>
            <person name="Bruce D."/>
            <person name="Detter C."/>
            <person name="Tapia R."/>
            <person name="Han S."/>
            <person name="Land M.L."/>
            <person name="Ivanova N."/>
            <person name="Mikhailova N."/>
            <person name="Johnston A.W."/>
            <person name="Sanchez-Amat A."/>
        </authorList>
    </citation>
    <scope>NUCLEOTIDE SEQUENCE [LARGE SCALE GENOMIC DNA]</scope>
    <source>
        <strain evidence="3">CECT 7376 / NCIMB 14433 / IVIA-Po-181</strain>
    </source>
</reference>